<protein>
    <submittedName>
        <fullName evidence="2">Coproporphyrinogen dehydrogenase</fullName>
        <ecNumber evidence="2">1.3.99.22</ecNumber>
    </submittedName>
</protein>
<dbReference type="InterPro" id="IPR034505">
    <property type="entry name" value="Coproporphyrinogen-III_oxidase"/>
</dbReference>
<dbReference type="GO" id="GO:0006779">
    <property type="term" value="P:porphyrin-containing compound biosynthetic process"/>
    <property type="evidence" value="ECO:0007669"/>
    <property type="project" value="TreeGrafter"/>
</dbReference>
<dbReference type="EC" id="1.3.99.22" evidence="2"/>
<dbReference type="PROSITE" id="PS51918">
    <property type="entry name" value="RADICAL_SAM"/>
    <property type="match status" value="1"/>
</dbReference>
<comment type="caution">
    <text evidence="2">The sequence shown here is derived from an EMBL/GenBank/DDBJ whole genome shotgun (WGS) entry which is preliminary data.</text>
</comment>
<dbReference type="SFLD" id="SFLDG01082">
    <property type="entry name" value="B12-binding_domain_containing"/>
    <property type="match status" value="1"/>
</dbReference>
<proteinExistence type="predicted"/>
<dbReference type="SMART" id="SM00729">
    <property type="entry name" value="Elp3"/>
    <property type="match status" value="1"/>
</dbReference>
<dbReference type="InterPro" id="IPR007197">
    <property type="entry name" value="rSAM"/>
</dbReference>
<dbReference type="PANTHER" id="PTHR13932:SF5">
    <property type="entry name" value="RADICAL S-ADENOSYL METHIONINE DOMAIN-CONTAINING PROTEIN 1, MITOCHONDRIAL"/>
    <property type="match status" value="1"/>
</dbReference>
<dbReference type="STRING" id="497964.CfE428DRAFT_2581"/>
<dbReference type="RefSeq" id="WP_006979906.1">
    <property type="nucleotide sequence ID" value="NZ_ABVL01000006.1"/>
</dbReference>
<reference evidence="2 3" key="1">
    <citation type="journal article" date="2011" name="J. Bacteriol.">
        <title>Genome sequence of Chthoniobacter flavus Ellin428, an aerobic heterotrophic soil bacterium.</title>
        <authorList>
            <person name="Kant R."/>
            <person name="van Passel M.W."/>
            <person name="Palva A."/>
            <person name="Lucas S."/>
            <person name="Lapidus A."/>
            <person name="Glavina Del Rio T."/>
            <person name="Dalin E."/>
            <person name="Tice H."/>
            <person name="Bruce D."/>
            <person name="Goodwin L."/>
            <person name="Pitluck S."/>
            <person name="Larimer F.W."/>
            <person name="Land M.L."/>
            <person name="Hauser L."/>
            <person name="Sangwan P."/>
            <person name="de Vos W.M."/>
            <person name="Janssen P.H."/>
            <person name="Smidt H."/>
        </authorList>
    </citation>
    <scope>NUCLEOTIDE SEQUENCE [LARGE SCALE GENOMIC DNA]</scope>
    <source>
        <strain evidence="2 3">Ellin428</strain>
    </source>
</reference>
<accession>B4D0Y0</accession>
<evidence type="ECO:0000313" key="2">
    <source>
        <dbReference type="EMBL" id="EDY19992.1"/>
    </source>
</evidence>
<dbReference type="EMBL" id="ABVL01000006">
    <property type="protein sequence ID" value="EDY19992.1"/>
    <property type="molecule type" value="Genomic_DNA"/>
</dbReference>
<dbReference type="GO" id="GO:0016491">
    <property type="term" value="F:oxidoreductase activity"/>
    <property type="evidence" value="ECO:0007669"/>
    <property type="project" value="UniProtKB-KW"/>
</dbReference>
<name>B4D0Y0_9BACT</name>
<evidence type="ECO:0000259" key="1">
    <source>
        <dbReference type="PROSITE" id="PS51918"/>
    </source>
</evidence>
<dbReference type="Proteomes" id="UP000005824">
    <property type="component" value="Unassembled WGS sequence"/>
</dbReference>
<organism evidence="2 3">
    <name type="scientific">Chthoniobacter flavus Ellin428</name>
    <dbReference type="NCBI Taxonomy" id="497964"/>
    <lineage>
        <taxon>Bacteria</taxon>
        <taxon>Pseudomonadati</taxon>
        <taxon>Verrucomicrobiota</taxon>
        <taxon>Spartobacteria</taxon>
        <taxon>Chthoniobacterales</taxon>
        <taxon>Chthoniobacteraceae</taxon>
        <taxon>Chthoniobacter</taxon>
    </lineage>
</organism>
<dbReference type="InParanoid" id="B4D0Y0"/>
<gene>
    <name evidence="2" type="ORF">CfE428DRAFT_2581</name>
</gene>
<sequence length="478" mass="52793">MTATLPSIPGLPAESRIKEIFEALGYFNYLTFAPPNIYPMSAPAFQKAEHAPRPAYAEVGGPIGIYAHIPFCNYACSFCFYAKRIGETRETMARYVDALEKELAWIPPGTPLTQLFVGGGTPTALPPELLDRTLTAIFRHVVRGPITHTVECSPDSLTDAHIDVLLRHQIGRVSMGIQSTHDEVLDHIRRKHAGEVALATCAKLVSCGLMVNVDLIYGLPGQTEEHFRRDLQLVSASGAHSITAYNLRVNERTPVAQKLGEDERLGPHRLIRWRAFVRHTATELGYRQTRGHTFIRSTGTDPGSQRAATFRDLTSHGQQFSVGLSSRSRLNGTIYRNHADLAAYLESIESSRSPVHEIFPLDASGSRLRYIALTLGEGEPLDRADYHRTFGSSFDEDFSEPLRLTRDAGLIADHPSPGTPVTAKSPDTATLSLTSEGKLVYDKVLLAFYPTEVKQWLRDREQSAVARGRLQPVPAGQS</sequence>
<dbReference type="InterPro" id="IPR058240">
    <property type="entry name" value="rSAM_sf"/>
</dbReference>
<dbReference type="InterPro" id="IPR023404">
    <property type="entry name" value="rSAM_horseshoe"/>
</dbReference>
<dbReference type="SFLD" id="SFLDS00029">
    <property type="entry name" value="Radical_SAM"/>
    <property type="match status" value="1"/>
</dbReference>
<dbReference type="PANTHER" id="PTHR13932">
    <property type="entry name" value="COPROPORPHYRINIGEN III OXIDASE"/>
    <property type="match status" value="1"/>
</dbReference>
<dbReference type="GO" id="GO:0051539">
    <property type="term" value="F:4 iron, 4 sulfur cluster binding"/>
    <property type="evidence" value="ECO:0007669"/>
    <property type="project" value="TreeGrafter"/>
</dbReference>
<keyword evidence="2" id="KW-0560">Oxidoreductase</keyword>
<dbReference type="CDD" id="cd01335">
    <property type="entry name" value="Radical_SAM"/>
    <property type="match status" value="1"/>
</dbReference>
<dbReference type="Gene3D" id="3.80.30.20">
    <property type="entry name" value="tm_1862 like domain"/>
    <property type="match status" value="1"/>
</dbReference>
<dbReference type="GO" id="GO:0005737">
    <property type="term" value="C:cytoplasm"/>
    <property type="evidence" value="ECO:0007669"/>
    <property type="project" value="TreeGrafter"/>
</dbReference>
<dbReference type="SFLD" id="SFLDG01065">
    <property type="entry name" value="anaerobic_coproporphyrinogen-I"/>
    <property type="match status" value="1"/>
</dbReference>
<feature type="domain" description="Radical SAM core" evidence="1">
    <location>
        <begin position="57"/>
        <end position="287"/>
    </location>
</feature>
<dbReference type="InterPro" id="IPR006638">
    <property type="entry name" value="Elp3/MiaA/NifB-like_rSAM"/>
</dbReference>
<dbReference type="Pfam" id="PF04055">
    <property type="entry name" value="Radical_SAM"/>
    <property type="match status" value="1"/>
</dbReference>
<keyword evidence="3" id="KW-1185">Reference proteome</keyword>
<evidence type="ECO:0000313" key="3">
    <source>
        <dbReference type="Proteomes" id="UP000005824"/>
    </source>
</evidence>
<dbReference type="eggNOG" id="COG0635">
    <property type="taxonomic scope" value="Bacteria"/>
</dbReference>
<dbReference type="SUPFAM" id="SSF102114">
    <property type="entry name" value="Radical SAM enzymes"/>
    <property type="match status" value="1"/>
</dbReference>
<dbReference type="AlphaFoldDB" id="B4D0Y0"/>